<dbReference type="Pfam" id="PF01925">
    <property type="entry name" value="TauE"/>
    <property type="match status" value="1"/>
</dbReference>
<dbReference type="PANTHER" id="PTHR43701">
    <property type="entry name" value="MEMBRANE TRANSPORTER PROTEIN MJ0441-RELATED"/>
    <property type="match status" value="1"/>
</dbReference>
<dbReference type="PANTHER" id="PTHR43701:SF13">
    <property type="entry name" value="MEMBRANE TRANSPORTER PROTEIN YRKJ-RELATED"/>
    <property type="match status" value="1"/>
</dbReference>
<keyword evidence="5 6" id="KW-0472">Membrane</keyword>
<dbReference type="InterPro" id="IPR002781">
    <property type="entry name" value="TM_pro_TauE-like"/>
</dbReference>
<protein>
    <recommendedName>
        <fullName evidence="6">Probable membrane transporter protein</fullName>
    </recommendedName>
</protein>
<evidence type="ECO:0000256" key="5">
    <source>
        <dbReference type="ARBA" id="ARBA00023136"/>
    </source>
</evidence>
<evidence type="ECO:0000256" key="1">
    <source>
        <dbReference type="ARBA" id="ARBA00004141"/>
    </source>
</evidence>
<feature type="transmembrane region" description="Helical" evidence="6">
    <location>
        <begin position="213"/>
        <end position="231"/>
    </location>
</feature>
<proteinExistence type="inferred from homology"/>
<feature type="transmembrane region" description="Helical" evidence="6">
    <location>
        <begin position="7"/>
        <end position="32"/>
    </location>
</feature>
<accession>A0A2T6BGC0</accession>
<dbReference type="AlphaFoldDB" id="A0A2T6BGC0"/>
<dbReference type="OrthoDB" id="9792581at2"/>
<feature type="transmembrane region" description="Helical" evidence="6">
    <location>
        <begin position="243"/>
        <end position="261"/>
    </location>
</feature>
<keyword evidence="8" id="KW-1185">Reference proteome</keyword>
<evidence type="ECO:0000256" key="2">
    <source>
        <dbReference type="ARBA" id="ARBA00009142"/>
    </source>
</evidence>
<sequence>MDPALIMILLAIGFVGSFFSGMLGIGGSIIKYPMLLYIPAFFGAAHYTAQEVSALAMVQVLFATLGGVISYKKSKLIHGRLVLDMGISIVLGSLLGGYGSKFLPDDIIHVIYGLLAAVAAVMMFLPKRKREGGGEEKNVQTANLRYHRPAAILSAFLVGILSGIVGAGGAFILIPIMISVLQIPMRTTIASSLAIVFLSSIGGTIGKVMTGHVLWIPALLLVIGSLLGAPAGAAVGKKANVHYLQYALAILILATSIQVWWKILI</sequence>
<evidence type="ECO:0000256" key="6">
    <source>
        <dbReference type="RuleBase" id="RU363041"/>
    </source>
</evidence>
<comment type="subcellular location">
    <subcellularLocation>
        <location evidence="6">Cell membrane</location>
        <topology evidence="6">Multi-pass membrane protein</topology>
    </subcellularLocation>
    <subcellularLocation>
        <location evidence="1">Membrane</location>
        <topology evidence="1">Multi-pass membrane protein</topology>
    </subcellularLocation>
</comment>
<comment type="caution">
    <text evidence="7">The sequence shown here is derived from an EMBL/GenBank/DDBJ whole genome shotgun (WGS) entry which is preliminary data.</text>
</comment>
<comment type="similarity">
    <text evidence="2 6">Belongs to the 4-toluene sulfonate uptake permease (TSUP) (TC 2.A.102) family.</text>
</comment>
<reference evidence="7 8" key="1">
    <citation type="submission" date="2018-04" db="EMBL/GenBank/DDBJ databases">
        <title>Genomic Encyclopedia of Archaeal and Bacterial Type Strains, Phase II (KMG-II): from individual species to whole genera.</title>
        <authorList>
            <person name="Goeker M."/>
        </authorList>
    </citation>
    <scope>NUCLEOTIDE SEQUENCE [LARGE SCALE GENOMIC DNA]</scope>
    <source>
        <strain evidence="7 8">DSM 45787</strain>
    </source>
</reference>
<feature type="transmembrane region" description="Helical" evidence="6">
    <location>
        <begin position="52"/>
        <end position="69"/>
    </location>
</feature>
<gene>
    <name evidence="7" type="ORF">C8P63_12275</name>
</gene>
<evidence type="ECO:0000313" key="7">
    <source>
        <dbReference type="EMBL" id="PTX55115.1"/>
    </source>
</evidence>
<dbReference type="EMBL" id="QBKR01000022">
    <property type="protein sequence ID" value="PTX55115.1"/>
    <property type="molecule type" value="Genomic_DNA"/>
</dbReference>
<evidence type="ECO:0000256" key="3">
    <source>
        <dbReference type="ARBA" id="ARBA00022692"/>
    </source>
</evidence>
<evidence type="ECO:0000256" key="4">
    <source>
        <dbReference type="ARBA" id="ARBA00022989"/>
    </source>
</evidence>
<name>A0A2T6BGC0_9BACL</name>
<feature type="transmembrane region" description="Helical" evidence="6">
    <location>
        <begin position="81"/>
        <end position="101"/>
    </location>
</feature>
<dbReference type="Proteomes" id="UP000244240">
    <property type="component" value="Unassembled WGS sequence"/>
</dbReference>
<organism evidence="7 8">
    <name type="scientific">Melghirimyces profundicolus</name>
    <dbReference type="NCBI Taxonomy" id="1242148"/>
    <lineage>
        <taxon>Bacteria</taxon>
        <taxon>Bacillati</taxon>
        <taxon>Bacillota</taxon>
        <taxon>Bacilli</taxon>
        <taxon>Bacillales</taxon>
        <taxon>Thermoactinomycetaceae</taxon>
        <taxon>Melghirimyces</taxon>
    </lineage>
</organism>
<feature type="transmembrane region" description="Helical" evidence="6">
    <location>
        <begin position="107"/>
        <end position="125"/>
    </location>
</feature>
<keyword evidence="6" id="KW-1003">Cell membrane</keyword>
<dbReference type="GO" id="GO:0005886">
    <property type="term" value="C:plasma membrane"/>
    <property type="evidence" value="ECO:0007669"/>
    <property type="project" value="UniProtKB-SubCell"/>
</dbReference>
<feature type="transmembrane region" description="Helical" evidence="6">
    <location>
        <begin position="150"/>
        <end position="183"/>
    </location>
</feature>
<keyword evidence="4 6" id="KW-1133">Transmembrane helix</keyword>
<feature type="transmembrane region" description="Helical" evidence="6">
    <location>
        <begin position="189"/>
        <end position="206"/>
    </location>
</feature>
<evidence type="ECO:0000313" key="8">
    <source>
        <dbReference type="Proteomes" id="UP000244240"/>
    </source>
</evidence>
<dbReference type="RefSeq" id="WP_108025377.1">
    <property type="nucleotide sequence ID" value="NZ_QBKR01000022.1"/>
</dbReference>
<dbReference type="InterPro" id="IPR051598">
    <property type="entry name" value="TSUP/Inactive_protease-like"/>
</dbReference>
<keyword evidence="3 6" id="KW-0812">Transmembrane</keyword>